<sequence>MSTQVTSIFNQKMYWREMAKIPTMETTILLDYKRSNIWSDNYDQVCLEINGEEYKRLCELVKESDLKLFITLTSIVTLVLHKHTMNKYIAVGIPTYPIRADKVPSILPVNIGIEEMDSFKTLLVNMRNLICGAYSNNELSFDEIMELFDITKETNRCPMIDVIVGLTNLHGEINIPHHKNDIGFIFHKCDNCVTLSLEYNASLYKKSTIENLKNHFKFALTTVMDNLENTIEKISLLSLNEKAKIFTFNNTQKNFSITVSTIRLFEQQVKANPNAIAVEHRGDTLTYYQLNQESNRLARLLYDLNVEKGQYVAILEERGINFLIAMLAVLKTGAAFVPIDSMYPKDRIDYVLNNSQVSKIITSSLFIQEIDINKSQLTTIICLDNPIDETLNLFIEQNHHITICKKDQYMCMPNDNLDVPISLSDPIYMMYTSGSTGLPKGAINRHDGVLNHIYAELDMINLHGPINFLQSAPTSTDISIWQFLTGILLGGQTTIIDYHDFCSINILLSFLEHRAITIMEVVPSFMNAMIHYLSQLPIEKRRLTNLKCLIVTGEVVSVDMINSWLKLFPDIPVANAYGPTEASDDITQYMIRKPLSDNMMRVPIGKPLANLNIYIFDSKMNLLPMGVPGEIGVSGIGVGNGYWENKTLTDKAFVPNCFAKERGDIIYKTGDIGRWLPDGNIEIIGRKDDQVKIRGYRIELDEIKCRLLEYEGISEVVLIAKENEKGDKYICAYIVANSNTQNTKINQQDIKKWLKDKLPIHMIPQHIIEVDKIPLLLNGKIDKKNLPEPVRNKKLIPPETNVQKKLISIWSSVLAIEEKYIGIDSNFFDLGGTSISTIEVKSRIKQKFSLDISIVDLFRYVSIRELATVMAQEDTPSSIITETILQDSVDTIDETLHLLEAIGDE</sequence>
<dbReference type="EMBL" id="BTPU01000052">
    <property type="protein sequence ID" value="GMQ63800.1"/>
    <property type="molecule type" value="Genomic_DNA"/>
</dbReference>
<name>A0ACB5UMN2_9FIRM</name>
<protein>
    <submittedName>
        <fullName evidence="1">Uncharacterized protein</fullName>
    </submittedName>
</protein>
<comment type="caution">
    <text evidence="1">The sequence shown here is derived from an EMBL/GenBank/DDBJ whole genome shotgun (WGS) entry which is preliminary data.</text>
</comment>
<organism evidence="1 2">
    <name type="scientific">Vallitalea maricola</name>
    <dbReference type="NCBI Taxonomy" id="3074433"/>
    <lineage>
        <taxon>Bacteria</taxon>
        <taxon>Bacillati</taxon>
        <taxon>Bacillota</taxon>
        <taxon>Clostridia</taxon>
        <taxon>Lachnospirales</taxon>
        <taxon>Vallitaleaceae</taxon>
        <taxon>Vallitalea</taxon>
    </lineage>
</organism>
<gene>
    <name evidence="1" type="ORF">AN2V17_30350</name>
</gene>
<keyword evidence="2" id="KW-1185">Reference proteome</keyword>
<accession>A0ACB5UMN2</accession>
<dbReference type="Proteomes" id="UP001374599">
    <property type="component" value="Unassembled WGS sequence"/>
</dbReference>
<evidence type="ECO:0000313" key="2">
    <source>
        <dbReference type="Proteomes" id="UP001374599"/>
    </source>
</evidence>
<reference evidence="1" key="1">
    <citation type="submission" date="2023-09" db="EMBL/GenBank/DDBJ databases">
        <title>Vallitalea sediminicola and Vallitalea maricola sp. nov., anaerobic bacteria isolated from marine sediment.</title>
        <authorList>
            <person name="Hirano S."/>
            <person name="Maeda A."/>
            <person name="Terahara T."/>
            <person name="Mori K."/>
            <person name="Hamada M."/>
            <person name="Matsumoto R."/>
            <person name="Kobayashi T."/>
        </authorList>
    </citation>
    <scope>NUCLEOTIDE SEQUENCE</scope>
    <source>
        <strain evidence="1">AN17-2</strain>
    </source>
</reference>
<proteinExistence type="predicted"/>
<evidence type="ECO:0000313" key="1">
    <source>
        <dbReference type="EMBL" id="GMQ63800.1"/>
    </source>
</evidence>